<feature type="transmembrane region" description="Helical" evidence="1">
    <location>
        <begin position="5"/>
        <end position="23"/>
    </location>
</feature>
<gene>
    <name evidence="2" type="ORF">ENW66_02000</name>
</gene>
<feature type="transmembrane region" description="Helical" evidence="1">
    <location>
        <begin position="97"/>
        <end position="121"/>
    </location>
</feature>
<evidence type="ECO:0000256" key="1">
    <source>
        <dbReference type="SAM" id="Phobius"/>
    </source>
</evidence>
<reference evidence="2" key="1">
    <citation type="journal article" date="2020" name="mSystems">
        <title>Genome- and Community-Level Interaction Insights into Carbon Utilization and Element Cycling Functions of Hydrothermarchaeota in Hydrothermal Sediment.</title>
        <authorList>
            <person name="Zhou Z."/>
            <person name="Liu Y."/>
            <person name="Xu W."/>
            <person name="Pan J."/>
            <person name="Luo Z.H."/>
            <person name="Li M."/>
        </authorList>
    </citation>
    <scope>NUCLEOTIDE SEQUENCE [LARGE SCALE GENOMIC DNA]</scope>
    <source>
        <strain evidence="2">SpSt-87</strain>
    </source>
</reference>
<feature type="transmembrane region" description="Helical" evidence="1">
    <location>
        <begin position="127"/>
        <end position="145"/>
    </location>
</feature>
<name>A0A7C3M9Q2_ARCFL</name>
<sequence length="166" mass="19067">MRISLFLGNLISVSGLLTGFALLKFENLFAYFISWFCFWYFSHCLAHYLVGKIFGIKFSYYFVGKSNLVRAIKILQKLRFPVLGIKFDRESVRSRRAAYAMFSAGVLASNLMPFIVPVYLFLSSNHFWILFTLLSFSNLILTAFLSPRYGDLAKASKFAAEKFGRN</sequence>
<accession>A0A7C3M9Q2</accession>
<keyword evidence="1" id="KW-1133">Transmembrane helix</keyword>
<feature type="transmembrane region" description="Helical" evidence="1">
    <location>
        <begin position="29"/>
        <end position="50"/>
    </location>
</feature>
<keyword evidence="1" id="KW-0812">Transmembrane</keyword>
<evidence type="ECO:0008006" key="3">
    <source>
        <dbReference type="Google" id="ProtNLM"/>
    </source>
</evidence>
<comment type="caution">
    <text evidence="2">The sequence shown here is derived from an EMBL/GenBank/DDBJ whole genome shotgun (WGS) entry which is preliminary data.</text>
</comment>
<keyword evidence="1" id="KW-0472">Membrane</keyword>
<organism evidence="2">
    <name type="scientific">Archaeoglobus fulgidus</name>
    <dbReference type="NCBI Taxonomy" id="2234"/>
    <lineage>
        <taxon>Archaea</taxon>
        <taxon>Methanobacteriati</taxon>
        <taxon>Methanobacteriota</taxon>
        <taxon>Archaeoglobi</taxon>
        <taxon>Archaeoglobales</taxon>
        <taxon>Archaeoglobaceae</taxon>
        <taxon>Archaeoglobus</taxon>
    </lineage>
</organism>
<protein>
    <recommendedName>
        <fullName evidence="3">DUF3267 domain-containing protein</fullName>
    </recommendedName>
</protein>
<dbReference type="AlphaFoldDB" id="A0A7C3M9Q2"/>
<evidence type="ECO:0000313" key="2">
    <source>
        <dbReference type="EMBL" id="HFW31717.1"/>
    </source>
</evidence>
<dbReference type="EMBL" id="DTLB01000008">
    <property type="protein sequence ID" value="HFW31717.1"/>
    <property type="molecule type" value="Genomic_DNA"/>
</dbReference>
<proteinExistence type="predicted"/>